<dbReference type="Pfam" id="PF00705">
    <property type="entry name" value="PCNA_N"/>
    <property type="match status" value="1"/>
</dbReference>
<evidence type="ECO:0000259" key="7">
    <source>
        <dbReference type="Pfam" id="PF00705"/>
    </source>
</evidence>
<dbReference type="Gene3D" id="3.70.10.10">
    <property type="match status" value="1"/>
</dbReference>
<dbReference type="Pfam" id="PF02747">
    <property type="entry name" value="PCNA_C"/>
    <property type="match status" value="1"/>
</dbReference>
<evidence type="ECO:0000256" key="1">
    <source>
        <dbReference type="ARBA" id="ARBA00010462"/>
    </source>
</evidence>
<dbReference type="GO" id="GO:0030337">
    <property type="term" value="F:DNA polymerase processivity factor activity"/>
    <property type="evidence" value="ECO:0007669"/>
    <property type="project" value="UniProtKB-UniRule"/>
</dbReference>
<comment type="caution">
    <text evidence="9">The sequence shown here is derived from an EMBL/GenBank/DDBJ whole genome shotgun (WGS) entry which is preliminary data.</text>
</comment>
<dbReference type="GO" id="GO:0006272">
    <property type="term" value="P:leading strand elongation"/>
    <property type="evidence" value="ECO:0007669"/>
    <property type="project" value="TreeGrafter"/>
</dbReference>
<dbReference type="InterPro" id="IPR022649">
    <property type="entry name" value="Pr_cel_nuc_antig_C"/>
</dbReference>
<dbReference type="AlphaFoldDB" id="A0A7C4NPV0"/>
<dbReference type="CDD" id="cd00577">
    <property type="entry name" value="PCNA"/>
    <property type="match status" value="1"/>
</dbReference>
<evidence type="ECO:0000256" key="2">
    <source>
        <dbReference type="ARBA" id="ARBA00022705"/>
    </source>
</evidence>
<dbReference type="SUPFAM" id="SSF55979">
    <property type="entry name" value="DNA clamp"/>
    <property type="match status" value="2"/>
</dbReference>
<dbReference type="PRINTS" id="PR00339">
    <property type="entry name" value="PCNACYCLIN"/>
</dbReference>
<gene>
    <name evidence="4" type="primary">pcn</name>
    <name evidence="9" type="ORF">ENU20_03735</name>
</gene>
<dbReference type="GO" id="GO:0003677">
    <property type="term" value="F:DNA binding"/>
    <property type="evidence" value="ECO:0007669"/>
    <property type="project" value="UniProtKB-UniRule"/>
</dbReference>
<dbReference type="NCBIfam" id="NF002221">
    <property type="entry name" value="PRK01115.1-4"/>
    <property type="match status" value="1"/>
</dbReference>
<dbReference type="InterPro" id="IPR046938">
    <property type="entry name" value="DNA_clamp_sf"/>
</dbReference>
<dbReference type="GO" id="GO:0006275">
    <property type="term" value="P:regulation of DNA replication"/>
    <property type="evidence" value="ECO:0007669"/>
    <property type="project" value="UniProtKB-UniRule"/>
</dbReference>
<keyword evidence="3 4" id="KW-0238">DNA-binding</keyword>
<comment type="function">
    <text evidence="6">Sliding clamp subunit. Responsible for tethering the catalytic subunit of DNA polymerase to DNA during high-speed replication.</text>
</comment>
<comment type="subunit">
    <text evidence="4">Homotrimer. The subunits circularize to form a toroid; DNA passes through its center. Replication factor C (RFC) is required to load the toroid on the DNA.</text>
</comment>
<dbReference type="InterPro" id="IPR000730">
    <property type="entry name" value="Pr_cel_nuc_antig"/>
</dbReference>
<evidence type="ECO:0000259" key="8">
    <source>
        <dbReference type="Pfam" id="PF02747"/>
    </source>
</evidence>
<proteinExistence type="inferred from homology"/>
<evidence type="ECO:0000256" key="5">
    <source>
        <dbReference type="RuleBase" id="RU003671"/>
    </source>
</evidence>
<protein>
    <recommendedName>
        <fullName evidence="4">DNA polymerase sliding clamp</fullName>
    </recommendedName>
    <alternativeName>
        <fullName evidence="4">Proliferating cell nuclear antigen homolog</fullName>
        <shortName evidence="4">PCNA</shortName>
    </alternativeName>
</protein>
<keyword evidence="2 4" id="KW-0235">DNA replication</keyword>
<comment type="function">
    <text evidence="4">Sliding clamp subunit that acts as a moving platform for DNA processing. Responsible for tethering the catalytic subunit of DNA polymerase and other proteins to DNA during high-speed replication.</text>
</comment>
<evidence type="ECO:0000256" key="4">
    <source>
        <dbReference type="HAMAP-Rule" id="MF_00317"/>
    </source>
</evidence>
<dbReference type="PANTHER" id="PTHR11352">
    <property type="entry name" value="PROLIFERATING CELL NUCLEAR ANTIGEN"/>
    <property type="match status" value="1"/>
</dbReference>
<comment type="similarity">
    <text evidence="1 4 5">Belongs to the PCNA family.</text>
</comment>
<dbReference type="HAMAP" id="MF_00317">
    <property type="entry name" value="DNApol_clamp_arch"/>
    <property type="match status" value="1"/>
</dbReference>
<organism evidence="9">
    <name type="scientific">Staphylothermus marinus</name>
    <dbReference type="NCBI Taxonomy" id="2280"/>
    <lineage>
        <taxon>Archaea</taxon>
        <taxon>Thermoproteota</taxon>
        <taxon>Thermoprotei</taxon>
        <taxon>Desulfurococcales</taxon>
        <taxon>Desulfurococcaceae</taxon>
        <taxon>Staphylothermus</taxon>
    </lineage>
</organism>
<dbReference type="EMBL" id="DTBP01000024">
    <property type="protein sequence ID" value="HGQ74169.1"/>
    <property type="molecule type" value="Genomic_DNA"/>
</dbReference>
<dbReference type="PANTHER" id="PTHR11352:SF0">
    <property type="entry name" value="PROLIFERATING CELL NUCLEAR ANTIGEN"/>
    <property type="match status" value="1"/>
</dbReference>
<accession>A0A7C4NPV0</accession>
<reference evidence="9" key="1">
    <citation type="journal article" date="2020" name="mSystems">
        <title>Genome- and Community-Level Interaction Insights into Carbon Utilization and Element Cycling Functions of Hydrothermarchaeota in Hydrothermal Sediment.</title>
        <authorList>
            <person name="Zhou Z."/>
            <person name="Liu Y."/>
            <person name="Xu W."/>
            <person name="Pan J."/>
            <person name="Luo Z.H."/>
            <person name="Li M."/>
        </authorList>
    </citation>
    <scope>NUCLEOTIDE SEQUENCE [LARGE SCALE GENOMIC DNA]</scope>
    <source>
        <strain evidence="9">SpSt-648</strain>
    </source>
</reference>
<sequence>MTLHIVYPEGKFFKEIIDCLSKMIDEVAFQVYPDKLLVRAMDPGRVSLIEIEIPSSLFLEYVVDKESNINLSVANLSRILKGIKKGSRFVIEQEGEDVIVKIEALGKRVYKFRNLDIPLPEIPELTYEFDVRGQLMADTIKHAIKDAESVGDQLEIAAPDDKTIVFKGKGTTLVENKLTMGSPSLIYLEVRKPSKSTYQLEFLRNILGLTRVADVVTIEFSNDSPLKLAFKISEGEVRFLLAPAIT</sequence>
<name>A0A7C4NPV0_STAMA</name>
<dbReference type="InterPro" id="IPR022648">
    <property type="entry name" value="Pr_cel_nuc_antig_N"/>
</dbReference>
<feature type="domain" description="Proliferating cell nuclear antigen PCNA N-terminal" evidence="7">
    <location>
        <begin position="8"/>
        <end position="99"/>
    </location>
</feature>
<evidence type="ECO:0000313" key="9">
    <source>
        <dbReference type="EMBL" id="HGQ74169.1"/>
    </source>
</evidence>
<evidence type="ECO:0000256" key="3">
    <source>
        <dbReference type="ARBA" id="ARBA00023125"/>
    </source>
</evidence>
<feature type="domain" description="Proliferating cell nuclear antigen PCNA C-terminal" evidence="8">
    <location>
        <begin position="122"/>
        <end position="243"/>
    </location>
</feature>
<evidence type="ECO:0000256" key="6">
    <source>
        <dbReference type="RuleBase" id="RU003673"/>
    </source>
</evidence>